<name>A0ABX8GL01_9CELL</name>
<dbReference type="EMBL" id="CP076023">
    <property type="protein sequence ID" value="QWC15919.1"/>
    <property type="molecule type" value="Genomic_DNA"/>
</dbReference>
<accession>A0ABX8GL01</accession>
<keyword evidence="2" id="KW-1185">Reference proteome</keyword>
<sequence length="130" mass="15042">MWDTLIRETSLDFVVITNSNMHTSCAYEITQAGGSSGLVLYLSTVLPVMTLFDPRMRRALPRDALEPGTREATDHFSAIGFRYLSDRVCRTVSPYTDPEFDYPLVYFEMLFEWIEGEEMFAPVERLSPWR</sequence>
<evidence type="ECO:0000313" key="2">
    <source>
        <dbReference type="Proteomes" id="UP000679335"/>
    </source>
</evidence>
<evidence type="ECO:0000313" key="1">
    <source>
        <dbReference type="EMBL" id="QWC15919.1"/>
    </source>
</evidence>
<gene>
    <name evidence="1" type="ORF">KKR89_16970</name>
</gene>
<protein>
    <submittedName>
        <fullName evidence="1">Uncharacterized protein</fullName>
    </submittedName>
</protein>
<organism evidence="1 2">
    <name type="scientific">Cellulomonas dongxiuzhuiae</name>
    <dbReference type="NCBI Taxonomy" id="2819979"/>
    <lineage>
        <taxon>Bacteria</taxon>
        <taxon>Bacillati</taxon>
        <taxon>Actinomycetota</taxon>
        <taxon>Actinomycetes</taxon>
        <taxon>Micrococcales</taxon>
        <taxon>Cellulomonadaceae</taxon>
        <taxon>Cellulomonas</taxon>
    </lineage>
</organism>
<dbReference type="Proteomes" id="UP000679335">
    <property type="component" value="Chromosome"/>
</dbReference>
<reference evidence="1 2" key="1">
    <citation type="submission" date="2021-05" db="EMBL/GenBank/DDBJ databases">
        <title>Novel species in genus Cellulomonas.</title>
        <authorList>
            <person name="Zhang G."/>
        </authorList>
    </citation>
    <scope>NUCLEOTIDE SEQUENCE [LARGE SCALE GENOMIC DNA]</scope>
    <source>
        <strain evidence="2">zg-ZUI157</strain>
    </source>
</reference>
<proteinExistence type="predicted"/>
<dbReference type="RefSeq" id="WP_208287292.1">
    <property type="nucleotide sequence ID" value="NZ_CP076023.1"/>
</dbReference>